<evidence type="ECO:0000313" key="2">
    <source>
        <dbReference type="EMBL" id="ONH72733.1"/>
    </source>
</evidence>
<protein>
    <submittedName>
        <fullName evidence="2">Uncharacterized protein</fullName>
    </submittedName>
</protein>
<dbReference type="Proteomes" id="UP000189274">
    <property type="component" value="Unassembled WGS sequence"/>
</dbReference>
<dbReference type="VEuPathDB" id="FungiDB:C5L36_0A00580"/>
<accession>A0A1V2LK76</accession>
<dbReference type="AlphaFoldDB" id="A0A1V2LK76"/>
<name>A0A1V2LK76_PICKU</name>
<dbReference type="EMBL" id="MQVM01000019">
    <property type="protein sequence ID" value="ONH72733.1"/>
    <property type="molecule type" value="Genomic_DNA"/>
</dbReference>
<reference evidence="3" key="1">
    <citation type="journal article" date="2017" name="Genome Announc.">
        <title>Genome sequences of Cyberlindnera fabianii 65, Pichia kudriavzevii 129, and Saccharomyces cerevisiae 131 isolated from fermented masau fruits in Zimbabwe.</title>
        <authorList>
            <person name="van Rijswijck I.M.H."/>
            <person name="Derks M.F.L."/>
            <person name="Abee T."/>
            <person name="de Ridder D."/>
            <person name="Smid E.J."/>
        </authorList>
    </citation>
    <scope>NUCLEOTIDE SEQUENCE [LARGE SCALE GENOMIC DNA]</scope>
    <source>
        <strain evidence="3">129</strain>
    </source>
</reference>
<feature type="region of interest" description="Disordered" evidence="1">
    <location>
        <begin position="65"/>
        <end position="86"/>
    </location>
</feature>
<gene>
    <name evidence="2" type="ORF">BOH78_3649</name>
</gene>
<feature type="compositionally biased region" description="Low complexity" evidence="1">
    <location>
        <begin position="70"/>
        <end position="86"/>
    </location>
</feature>
<evidence type="ECO:0000313" key="3">
    <source>
        <dbReference type="Proteomes" id="UP000189274"/>
    </source>
</evidence>
<evidence type="ECO:0000256" key="1">
    <source>
        <dbReference type="SAM" id="MobiDB-lite"/>
    </source>
</evidence>
<feature type="region of interest" description="Disordered" evidence="1">
    <location>
        <begin position="1"/>
        <end position="28"/>
    </location>
</feature>
<organism evidence="2 3">
    <name type="scientific">Pichia kudriavzevii</name>
    <name type="common">Yeast</name>
    <name type="synonym">Issatchenkia orientalis</name>
    <dbReference type="NCBI Taxonomy" id="4909"/>
    <lineage>
        <taxon>Eukaryota</taxon>
        <taxon>Fungi</taxon>
        <taxon>Dikarya</taxon>
        <taxon>Ascomycota</taxon>
        <taxon>Saccharomycotina</taxon>
        <taxon>Pichiomycetes</taxon>
        <taxon>Pichiales</taxon>
        <taxon>Pichiaceae</taxon>
        <taxon>Pichia</taxon>
    </lineage>
</organism>
<proteinExistence type="predicted"/>
<feature type="compositionally biased region" description="Basic residues" evidence="1">
    <location>
        <begin position="13"/>
        <end position="22"/>
    </location>
</feature>
<comment type="caution">
    <text evidence="2">The sequence shown here is derived from an EMBL/GenBank/DDBJ whole genome shotgun (WGS) entry which is preliminary data.</text>
</comment>
<sequence>MSGYMSRSDSRRGRGRPSRGGHARNYNYQYGDYNQKYNYYDNRGYNNYDYNYNYAHGYNNHGYDNHGYDNHGYNTNRQSQYPQHQQPQRVNVTTAEAIKNPKTENLSGLNEANVPNHHRIENDETKTEHFETKNAILNGLH</sequence>